<dbReference type="Gene3D" id="3.30.497.10">
    <property type="entry name" value="Antithrombin, subunit I, domain 2"/>
    <property type="match status" value="1"/>
</dbReference>
<dbReference type="GO" id="GO:0005615">
    <property type="term" value="C:extracellular space"/>
    <property type="evidence" value="ECO:0007669"/>
    <property type="project" value="InterPro"/>
</dbReference>
<accession>A0A8J3KVX7</accession>
<dbReference type="AlphaFoldDB" id="A0A8J3KVX7"/>
<reference evidence="3 4" key="1">
    <citation type="submission" date="2021-01" db="EMBL/GenBank/DDBJ databases">
        <title>Whole genome shotgun sequence of Catellatospora coxensis NBRC 107359.</title>
        <authorList>
            <person name="Komaki H."/>
            <person name="Tamura T."/>
        </authorList>
    </citation>
    <scope>NUCLEOTIDE SEQUENCE [LARGE SCALE GENOMIC DNA]</scope>
    <source>
        <strain evidence="3 4">NBRC 107359</strain>
    </source>
</reference>
<evidence type="ECO:0000313" key="4">
    <source>
        <dbReference type="Proteomes" id="UP000630887"/>
    </source>
</evidence>
<name>A0A8J3KVX7_9ACTN</name>
<sequence length="407" mass="43576">MDVGAGRSLTSVLKDAVTRSNMLTARWAATIGDGEPTVLSGAGVWPLLAYLASAAEGAERAELEQALGMPAAPAVEAATELLDLLRSATGTHAALGLWVHRVLRLHDEWLQTVPADTVEVLAGGDVFDAWVRKHTEGLLDGVSMPLDPDTLLVLAMVLTVRTRWEKPFLDGTQGIADGPWAQRQFAWLHRWTEDRDRLAVYETEHGQVTVLSVDGVADITVDLVLGEADVPAGTVLAAGITAPDAGGPRRLGSQLTDADAPGLRLESNDARTAPVLIASVPRFTVSRGHDLLADGELFGLLAVARPDRQRLPRMSDTALAVGAARQELTASFTAEGFEAAAATRFDIMLGGGLPDQWRDDVAVEFDRPFGFVVRHRPSGLVLLAGWVTEPDPPLPVREFSRGDDDDF</sequence>
<protein>
    <recommendedName>
        <fullName evidence="2">Serpin domain-containing protein</fullName>
    </recommendedName>
</protein>
<keyword evidence="4" id="KW-1185">Reference proteome</keyword>
<dbReference type="SUPFAM" id="SSF56574">
    <property type="entry name" value="Serpins"/>
    <property type="match status" value="1"/>
</dbReference>
<dbReference type="InterPro" id="IPR023796">
    <property type="entry name" value="Serpin_dom"/>
</dbReference>
<evidence type="ECO:0000313" key="3">
    <source>
        <dbReference type="EMBL" id="GIG04116.1"/>
    </source>
</evidence>
<dbReference type="GO" id="GO:0004867">
    <property type="term" value="F:serine-type endopeptidase inhibitor activity"/>
    <property type="evidence" value="ECO:0007669"/>
    <property type="project" value="InterPro"/>
</dbReference>
<evidence type="ECO:0000256" key="1">
    <source>
        <dbReference type="RuleBase" id="RU000411"/>
    </source>
</evidence>
<dbReference type="SMART" id="SM00093">
    <property type="entry name" value="SERPIN"/>
    <property type="match status" value="1"/>
</dbReference>
<dbReference type="Pfam" id="PF00079">
    <property type="entry name" value="Serpin"/>
    <property type="match status" value="2"/>
</dbReference>
<dbReference type="PANTHER" id="PTHR11461:SF211">
    <property type="entry name" value="GH10112P-RELATED"/>
    <property type="match status" value="1"/>
</dbReference>
<dbReference type="Proteomes" id="UP000630887">
    <property type="component" value="Unassembled WGS sequence"/>
</dbReference>
<comment type="similarity">
    <text evidence="1">Belongs to the serpin family.</text>
</comment>
<dbReference type="Gene3D" id="2.30.39.10">
    <property type="entry name" value="Alpha-1-antitrypsin, domain 1"/>
    <property type="match status" value="1"/>
</dbReference>
<gene>
    <name evidence="3" type="ORF">Cco03nite_08160</name>
</gene>
<evidence type="ECO:0000259" key="2">
    <source>
        <dbReference type="SMART" id="SM00093"/>
    </source>
</evidence>
<feature type="domain" description="Serpin" evidence="2">
    <location>
        <begin position="20"/>
        <end position="390"/>
    </location>
</feature>
<comment type="caution">
    <text evidence="3">The sequence shown here is derived from an EMBL/GenBank/DDBJ whole genome shotgun (WGS) entry which is preliminary data.</text>
</comment>
<dbReference type="InterPro" id="IPR042178">
    <property type="entry name" value="Serpin_sf_1"/>
</dbReference>
<proteinExistence type="inferred from homology"/>
<dbReference type="PANTHER" id="PTHR11461">
    <property type="entry name" value="SERINE PROTEASE INHIBITOR, SERPIN"/>
    <property type="match status" value="1"/>
</dbReference>
<dbReference type="InterPro" id="IPR036186">
    <property type="entry name" value="Serpin_sf"/>
</dbReference>
<organism evidence="3 4">
    <name type="scientific">Catellatospora coxensis</name>
    <dbReference type="NCBI Taxonomy" id="310354"/>
    <lineage>
        <taxon>Bacteria</taxon>
        <taxon>Bacillati</taxon>
        <taxon>Actinomycetota</taxon>
        <taxon>Actinomycetes</taxon>
        <taxon>Micromonosporales</taxon>
        <taxon>Micromonosporaceae</taxon>
        <taxon>Catellatospora</taxon>
    </lineage>
</organism>
<dbReference type="InterPro" id="IPR000215">
    <property type="entry name" value="Serpin_fam"/>
</dbReference>
<dbReference type="EMBL" id="BONI01000005">
    <property type="protein sequence ID" value="GIG04116.1"/>
    <property type="molecule type" value="Genomic_DNA"/>
</dbReference>
<dbReference type="InterPro" id="IPR042185">
    <property type="entry name" value="Serpin_sf_2"/>
</dbReference>